<evidence type="ECO:0000313" key="2">
    <source>
        <dbReference type="Proteomes" id="UP000472263"/>
    </source>
</evidence>
<dbReference type="Ensembl" id="ENSMMDT00005051483.1">
    <property type="protein sequence ID" value="ENSMMDP00005050489.1"/>
    <property type="gene ID" value="ENSMMDG00005022901.1"/>
</dbReference>
<evidence type="ECO:0000313" key="1">
    <source>
        <dbReference type="Ensembl" id="ENSMMDP00005050489.1"/>
    </source>
</evidence>
<name>A0A668AQ87_9TELE</name>
<proteinExistence type="predicted"/>
<keyword evidence="2" id="KW-1185">Reference proteome</keyword>
<protein>
    <submittedName>
        <fullName evidence="1">Uncharacterized protein</fullName>
    </submittedName>
</protein>
<dbReference type="InParanoid" id="A0A668AQ87"/>
<organism evidence="1 2">
    <name type="scientific">Myripristis murdjan</name>
    <name type="common">pinecone soldierfish</name>
    <dbReference type="NCBI Taxonomy" id="586833"/>
    <lineage>
        <taxon>Eukaryota</taxon>
        <taxon>Metazoa</taxon>
        <taxon>Chordata</taxon>
        <taxon>Craniata</taxon>
        <taxon>Vertebrata</taxon>
        <taxon>Euteleostomi</taxon>
        <taxon>Actinopterygii</taxon>
        <taxon>Neopterygii</taxon>
        <taxon>Teleostei</taxon>
        <taxon>Neoteleostei</taxon>
        <taxon>Acanthomorphata</taxon>
        <taxon>Holocentriformes</taxon>
        <taxon>Holocentridae</taxon>
        <taxon>Myripristis</taxon>
    </lineage>
</organism>
<reference evidence="1" key="3">
    <citation type="submission" date="2025-09" db="UniProtKB">
        <authorList>
            <consortium name="Ensembl"/>
        </authorList>
    </citation>
    <scope>IDENTIFICATION</scope>
</reference>
<dbReference type="AlphaFoldDB" id="A0A668AQ87"/>
<reference evidence="1" key="1">
    <citation type="submission" date="2019-06" db="EMBL/GenBank/DDBJ databases">
        <authorList>
            <consortium name="Wellcome Sanger Institute Data Sharing"/>
        </authorList>
    </citation>
    <scope>NUCLEOTIDE SEQUENCE [LARGE SCALE GENOMIC DNA]</scope>
</reference>
<sequence>MSHERPWFLMSLHGAWPIDPSSACVTAINTLISEPSGPRKCSERRPFSCSITLHLLSRCPASALADALCEFWERFTSHRGFHTNLERGFKFVGGPEKWPALLSILYSLFWGGMERGRRRGN</sequence>
<reference evidence="1" key="2">
    <citation type="submission" date="2025-08" db="UniProtKB">
        <authorList>
            <consortium name="Ensembl"/>
        </authorList>
    </citation>
    <scope>IDENTIFICATION</scope>
</reference>
<accession>A0A668AQ87</accession>
<dbReference type="Proteomes" id="UP000472263">
    <property type="component" value="Chromosome 16"/>
</dbReference>